<comment type="caution">
    <text evidence="2">The sequence shown here is derived from an EMBL/GenBank/DDBJ whole genome shotgun (WGS) entry which is preliminary data.</text>
</comment>
<protein>
    <recommendedName>
        <fullName evidence="1">Reverse transcriptase Ty1/copia-type domain-containing protein</fullName>
    </recommendedName>
</protein>
<keyword evidence="3" id="KW-1185">Reference proteome</keyword>
<evidence type="ECO:0000313" key="3">
    <source>
        <dbReference type="Proteomes" id="UP000037035"/>
    </source>
</evidence>
<dbReference type="InterPro" id="IPR013103">
    <property type="entry name" value="RVT_2"/>
</dbReference>
<dbReference type="Pfam" id="PF07727">
    <property type="entry name" value="RVT_2"/>
    <property type="match status" value="1"/>
</dbReference>
<evidence type="ECO:0000259" key="1">
    <source>
        <dbReference type="Pfam" id="PF07727"/>
    </source>
</evidence>
<accession>A0A0L6USZ5</accession>
<dbReference type="EMBL" id="LAVV01008924">
    <property type="protein sequence ID" value="KNZ51629.1"/>
    <property type="molecule type" value="Genomic_DNA"/>
</dbReference>
<name>A0A0L6USZ5_9BASI</name>
<dbReference type="OrthoDB" id="8048783at2759"/>
<dbReference type="Proteomes" id="UP000037035">
    <property type="component" value="Unassembled WGS sequence"/>
</dbReference>
<gene>
    <name evidence="2" type="ORF">VP01_3880g2</name>
</gene>
<feature type="non-terminal residue" evidence="2">
    <location>
        <position position="157"/>
    </location>
</feature>
<organism evidence="2 3">
    <name type="scientific">Puccinia sorghi</name>
    <dbReference type="NCBI Taxonomy" id="27349"/>
    <lineage>
        <taxon>Eukaryota</taxon>
        <taxon>Fungi</taxon>
        <taxon>Dikarya</taxon>
        <taxon>Basidiomycota</taxon>
        <taxon>Pucciniomycotina</taxon>
        <taxon>Pucciniomycetes</taxon>
        <taxon>Pucciniales</taxon>
        <taxon>Pucciniaceae</taxon>
        <taxon>Puccinia</taxon>
    </lineage>
</organism>
<feature type="domain" description="Reverse transcriptase Ty1/copia-type" evidence="1">
    <location>
        <begin position="54"/>
        <end position="149"/>
    </location>
</feature>
<proteinExistence type="predicted"/>
<dbReference type="VEuPathDB" id="FungiDB:VP01_3880g2"/>
<reference evidence="2 3" key="1">
    <citation type="submission" date="2015-08" db="EMBL/GenBank/DDBJ databases">
        <title>Next Generation Sequencing and Analysis of the Genome of Puccinia sorghi L Schw, the Causal Agent of Maize Common Rust.</title>
        <authorList>
            <person name="Rochi L."/>
            <person name="Burguener G."/>
            <person name="Darino M."/>
            <person name="Turjanski A."/>
            <person name="Kreff E."/>
            <person name="Dieguez M.J."/>
            <person name="Sacco F."/>
        </authorList>
    </citation>
    <scope>NUCLEOTIDE SEQUENCE [LARGE SCALE GENOMIC DNA]</scope>
    <source>
        <strain evidence="2 3">RO10H11247</strain>
    </source>
</reference>
<evidence type="ECO:0000313" key="2">
    <source>
        <dbReference type="EMBL" id="KNZ51629.1"/>
    </source>
</evidence>
<dbReference type="AlphaFoldDB" id="A0A0L6USZ5"/>
<sequence>MLQVKPLTYSHFIEDPTTFRQALNSENSSGWQKVIDAELDNIENHDVWIDHFEKPNKHLSSTWVFKTKPATASSAEKVKARLCIQGFMQTYGEDSFENFAPTGKFPSLLALLVLALDLKLPICQFDVKSTSLVAPLEEDIYIKTPEGSKRTAPYLKL</sequence>